<dbReference type="InterPro" id="IPR000571">
    <property type="entry name" value="Znf_CCCH"/>
</dbReference>
<dbReference type="InterPro" id="IPR035979">
    <property type="entry name" value="RBD_domain_sf"/>
</dbReference>
<feature type="region of interest" description="Disordered" evidence="6">
    <location>
        <begin position="303"/>
        <end position="373"/>
    </location>
</feature>
<keyword evidence="5" id="KW-0862">Zinc</keyword>
<evidence type="ECO:0000313" key="10">
    <source>
        <dbReference type="Proteomes" id="UP001172684"/>
    </source>
</evidence>
<evidence type="ECO:0000313" key="9">
    <source>
        <dbReference type="EMBL" id="KAJ9666817.1"/>
    </source>
</evidence>
<evidence type="ECO:0000256" key="1">
    <source>
        <dbReference type="ARBA" id="ARBA00022664"/>
    </source>
</evidence>
<feature type="compositionally biased region" description="Basic and acidic residues" evidence="6">
    <location>
        <begin position="310"/>
        <end position="322"/>
    </location>
</feature>
<dbReference type="CDD" id="cd22265">
    <property type="entry name" value="UDM1_RNF168"/>
    <property type="match status" value="1"/>
</dbReference>
<evidence type="ECO:0008006" key="11">
    <source>
        <dbReference type="Google" id="ProtNLM"/>
    </source>
</evidence>
<comment type="caution">
    <text evidence="9">The sequence shown here is derived from an EMBL/GenBank/DDBJ whole genome shotgun (WGS) entry which is preliminary data.</text>
</comment>
<feature type="compositionally biased region" description="Polar residues" evidence="6">
    <location>
        <begin position="738"/>
        <end position="752"/>
    </location>
</feature>
<feature type="compositionally biased region" description="Gly residues" evidence="6">
    <location>
        <begin position="183"/>
        <end position="195"/>
    </location>
</feature>
<dbReference type="SMART" id="SM00360">
    <property type="entry name" value="RRM"/>
    <property type="match status" value="1"/>
</dbReference>
<comment type="function">
    <text evidence="3">May be involved in the turnover of nuclear polyadenylated (pA+) RNA.</text>
</comment>
<feature type="compositionally biased region" description="Basic and acidic residues" evidence="6">
    <location>
        <begin position="126"/>
        <end position="156"/>
    </location>
</feature>
<organism evidence="9 10">
    <name type="scientific">Coniosporium apollinis</name>
    <dbReference type="NCBI Taxonomy" id="61459"/>
    <lineage>
        <taxon>Eukaryota</taxon>
        <taxon>Fungi</taxon>
        <taxon>Dikarya</taxon>
        <taxon>Ascomycota</taxon>
        <taxon>Pezizomycotina</taxon>
        <taxon>Dothideomycetes</taxon>
        <taxon>Dothideomycetes incertae sedis</taxon>
        <taxon>Coniosporium</taxon>
    </lineage>
</organism>
<keyword evidence="5" id="KW-0863">Zinc-finger</keyword>
<feature type="compositionally biased region" description="Acidic residues" evidence="6">
    <location>
        <begin position="771"/>
        <end position="780"/>
    </location>
</feature>
<reference evidence="9" key="1">
    <citation type="submission" date="2022-10" db="EMBL/GenBank/DDBJ databases">
        <title>Culturing micro-colonial fungi from biological soil crusts in the Mojave desert and describing Neophaeococcomyces mojavensis, and introducing the new genera and species Taxawa tesnikishii.</title>
        <authorList>
            <person name="Kurbessoian T."/>
            <person name="Stajich J.E."/>
        </authorList>
    </citation>
    <scope>NUCLEOTIDE SEQUENCE</scope>
    <source>
        <strain evidence="9">TK_1</strain>
    </source>
</reference>
<keyword evidence="1" id="KW-0507">mRNA processing</keyword>
<dbReference type="PANTHER" id="PTHR14398">
    <property type="entry name" value="RNA RECOGNITION RRM/RNP DOMAIN"/>
    <property type="match status" value="1"/>
</dbReference>
<feature type="compositionally biased region" description="Gly residues" evidence="6">
    <location>
        <begin position="760"/>
        <end position="770"/>
    </location>
</feature>
<keyword evidence="2 4" id="KW-0694">RNA-binding</keyword>
<feature type="region of interest" description="Disordered" evidence="6">
    <location>
        <begin position="453"/>
        <end position="475"/>
    </location>
</feature>
<dbReference type="SUPFAM" id="SSF101233">
    <property type="entry name" value="PWI domain"/>
    <property type="match status" value="1"/>
</dbReference>
<feature type="compositionally biased region" description="Basic and acidic residues" evidence="6">
    <location>
        <begin position="487"/>
        <end position="527"/>
    </location>
</feature>
<dbReference type="CDD" id="cd12257">
    <property type="entry name" value="RRM1_RBM26_like"/>
    <property type="match status" value="1"/>
</dbReference>
<dbReference type="InterPro" id="IPR002483">
    <property type="entry name" value="PWI_dom"/>
</dbReference>
<dbReference type="Pfam" id="PF00076">
    <property type="entry name" value="RRM_1"/>
    <property type="match status" value="1"/>
</dbReference>
<dbReference type="InterPro" id="IPR045137">
    <property type="entry name" value="RBM26/27"/>
</dbReference>
<dbReference type="EMBL" id="JAPDRL010000016">
    <property type="protein sequence ID" value="KAJ9666817.1"/>
    <property type="molecule type" value="Genomic_DNA"/>
</dbReference>
<dbReference type="Pfam" id="PF01480">
    <property type="entry name" value="PWI"/>
    <property type="match status" value="1"/>
</dbReference>
<dbReference type="InterPro" id="IPR000504">
    <property type="entry name" value="RRM_dom"/>
</dbReference>
<dbReference type="Gene3D" id="3.30.70.330">
    <property type="match status" value="1"/>
</dbReference>
<evidence type="ECO:0000256" key="2">
    <source>
        <dbReference type="ARBA" id="ARBA00022884"/>
    </source>
</evidence>
<dbReference type="PROSITE" id="PS50103">
    <property type="entry name" value="ZF_C3H1"/>
    <property type="match status" value="1"/>
</dbReference>
<accession>A0ABQ9P370</accession>
<feature type="zinc finger region" description="C3H1-type" evidence="5">
    <location>
        <begin position="270"/>
        <end position="298"/>
    </location>
</feature>
<keyword evidence="10" id="KW-1185">Reference proteome</keyword>
<dbReference type="SUPFAM" id="SSF54928">
    <property type="entry name" value="RNA-binding domain, RBD"/>
    <property type="match status" value="1"/>
</dbReference>
<evidence type="ECO:0000256" key="4">
    <source>
        <dbReference type="PROSITE-ProRule" id="PRU00176"/>
    </source>
</evidence>
<dbReference type="Gene3D" id="1.20.1390.10">
    <property type="entry name" value="PWI domain"/>
    <property type="match status" value="1"/>
</dbReference>
<gene>
    <name evidence="9" type="ORF">H2201_002951</name>
</gene>
<feature type="domain" description="RRM" evidence="7">
    <location>
        <begin position="375"/>
        <end position="447"/>
    </location>
</feature>
<feature type="domain" description="C3H1-type" evidence="8">
    <location>
        <begin position="270"/>
        <end position="298"/>
    </location>
</feature>
<dbReference type="PANTHER" id="PTHR14398:SF0">
    <property type="entry name" value="ZINC FINGER PROTEIN SWM"/>
    <property type="match status" value="1"/>
</dbReference>
<proteinExistence type="predicted"/>
<feature type="compositionally biased region" description="Pro residues" evidence="6">
    <location>
        <begin position="87"/>
        <end position="101"/>
    </location>
</feature>
<dbReference type="Proteomes" id="UP001172684">
    <property type="component" value="Unassembled WGS sequence"/>
</dbReference>
<feature type="region of interest" description="Disordered" evidence="6">
    <location>
        <begin position="254"/>
        <end position="274"/>
    </location>
</feature>
<name>A0ABQ9P370_9PEZI</name>
<evidence type="ECO:0000259" key="8">
    <source>
        <dbReference type="PROSITE" id="PS50103"/>
    </source>
</evidence>
<feature type="region of interest" description="Disordered" evidence="6">
    <location>
        <begin position="736"/>
        <end position="786"/>
    </location>
</feature>
<evidence type="ECO:0000256" key="6">
    <source>
        <dbReference type="SAM" id="MobiDB-lite"/>
    </source>
</evidence>
<evidence type="ECO:0000256" key="5">
    <source>
        <dbReference type="PROSITE-ProRule" id="PRU00723"/>
    </source>
</evidence>
<dbReference type="InterPro" id="IPR012677">
    <property type="entry name" value="Nucleotide-bd_a/b_plait_sf"/>
</dbReference>
<dbReference type="PROSITE" id="PS50102">
    <property type="entry name" value="RRM"/>
    <property type="match status" value="1"/>
</dbReference>
<evidence type="ECO:0000259" key="7">
    <source>
        <dbReference type="PROSITE" id="PS50102"/>
    </source>
</evidence>
<feature type="compositionally biased region" description="Low complexity" evidence="6">
    <location>
        <begin position="528"/>
        <end position="552"/>
    </location>
</feature>
<keyword evidence="5" id="KW-0479">Metal-binding</keyword>
<protein>
    <recommendedName>
        <fullName evidence="11">C3H1-type domain-containing protein</fullName>
    </recommendedName>
</protein>
<sequence>MFVDEADAAELKRWVVRRLEDISDADSDVLADYVLALVRSDDPDDQVKSNCLENLEDFLKEHTATFVDDVFQAIRTRSYLPGYTAPQPAPPTGPSFNPPAGPAAATNRRQRPPTFQNGTFAQPGDQSRKRSFNDREGSEPRDGRDSHYGRGGERSVQKMRRGNNRGIVPEAPRGPRAAQPQGQVGGLPGLPGLGGPAMQHAPAMPQMPTPPPGFPPLDPNNPLAAILAMQALGFPPLPGFSLLPTAGSPTNAFPQPVSQAPPARDAAPMRQPGRRCQDYDTKGFCALGGSCPYEHGTNHIVVSSQSDEYDPTKSARVMDDVQKPTNGYAESARGGSDRGRGQRGRGQRGDRAGFQGRGGRAAFSQAGPNNDRSNTSIVVEQIPEEKFDEQAVRDYFSEFGNIVDVNMQAYKRLAVVKYDDYWAARRAYESPKVIFDNRFVKVYWYKPDAVPKPPENGTAAGHEGSAATNPPEKQDEEMIDPAEFERKQAEAQKAHEEKMKKLAEAESQREELEKKLKKQAEERKKLLEQLAAKQGAKATAASASPAGAAASPVSPNMEPPMNGTAEPASKPSQTEALKAKLAELEAEAQAMGIDPEEPYAGYNTRGRGRGGYRGRVGFVPRGRGFDPYRGSYRGRGSYVGGPRGGAVKRLDNRPKRVAVADVEVGSERDEALRQYLFNHYDVDSITPHPDRPATLVVAFKERYLAEDFINNTTSIPKIGKPDLSWVPNPPLPPVSSSTLNAAATAFTPQGSDQDVAMGEGANGNHGGGGDVDYDVADDEDRWMAVG</sequence>
<feature type="region of interest" description="Disordered" evidence="6">
    <location>
        <begin position="82"/>
        <end position="201"/>
    </location>
</feature>
<dbReference type="InterPro" id="IPR036483">
    <property type="entry name" value="PWI_dom_sf"/>
</dbReference>
<feature type="region of interest" description="Disordered" evidence="6">
    <location>
        <begin position="487"/>
        <end position="614"/>
    </location>
</feature>
<evidence type="ECO:0000256" key="3">
    <source>
        <dbReference type="ARBA" id="ARBA00043866"/>
    </source>
</evidence>